<dbReference type="InterPro" id="IPR055519">
    <property type="entry name" value="DUF7093"/>
</dbReference>
<protein>
    <submittedName>
        <fullName evidence="2">Uncharacterized protein</fullName>
    </submittedName>
</protein>
<dbReference type="Pfam" id="PF23373">
    <property type="entry name" value="DUF7093"/>
    <property type="match status" value="1"/>
</dbReference>
<gene>
    <name evidence="2" type="ORF">ACFPYI_05470</name>
</gene>
<dbReference type="RefSeq" id="WP_247413702.1">
    <property type="nucleotide sequence ID" value="NZ_JALLGW010000001.1"/>
</dbReference>
<feature type="region of interest" description="Disordered" evidence="1">
    <location>
        <begin position="95"/>
        <end position="117"/>
    </location>
</feature>
<proteinExistence type="predicted"/>
<name>A0ABD5RJV5_9EURY</name>
<evidence type="ECO:0000313" key="3">
    <source>
        <dbReference type="Proteomes" id="UP001596099"/>
    </source>
</evidence>
<feature type="region of interest" description="Disordered" evidence="1">
    <location>
        <begin position="142"/>
        <end position="278"/>
    </location>
</feature>
<organism evidence="2 3">
    <name type="scientific">Halomarina salina</name>
    <dbReference type="NCBI Taxonomy" id="1872699"/>
    <lineage>
        <taxon>Archaea</taxon>
        <taxon>Methanobacteriati</taxon>
        <taxon>Methanobacteriota</taxon>
        <taxon>Stenosarchaea group</taxon>
        <taxon>Halobacteria</taxon>
        <taxon>Halobacteriales</taxon>
        <taxon>Natronomonadaceae</taxon>
        <taxon>Halomarina</taxon>
    </lineage>
</organism>
<dbReference type="Proteomes" id="UP001596099">
    <property type="component" value="Unassembled WGS sequence"/>
</dbReference>
<feature type="compositionally biased region" description="Acidic residues" evidence="1">
    <location>
        <begin position="262"/>
        <end position="278"/>
    </location>
</feature>
<evidence type="ECO:0000313" key="2">
    <source>
        <dbReference type="EMBL" id="MFC5970779.1"/>
    </source>
</evidence>
<feature type="compositionally biased region" description="Low complexity" evidence="1">
    <location>
        <begin position="163"/>
        <end position="180"/>
    </location>
</feature>
<sequence>MALTCSLLGHAFDDYEVVRDREERGSEVVTSIREVAVCDRCGAERVLSENTEVTSIVDADSVDADLADTGEVDAADDRFAPSADDDDEAVFFEEGGSVADDEGTLGDTGVEDPAVDESVVDEALADETVEADDEIPDEGAELVESEASTEVGGLDETADVEETAAAATDQGAPSDAADAPGDTDDGAEATSADGQDGEPSDDDAVILTDAPEEREYGEWPAHDDQRYRPWDPDRLLDRPDDEDEDDGPTVAEVMGNGRSDAEVEAPDADGDDADDGPEFEETAAVADGKTMLWCRNCGFQSPAKAVSLRKGDACPDCHSGYLVSERNP</sequence>
<feature type="compositionally biased region" description="Basic and acidic residues" evidence="1">
    <location>
        <begin position="211"/>
        <end position="238"/>
    </location>
</feature>
<dbReference type="AlphaFoldDB" id="A0ABD5RJV5"/>
<dbReference type="EMBL" id="JBHSQH010000001">
    <property type="protein sequence ID" value="MFC5970779.1"/>
    <property type="molecule type" value="Genomic_DNA"/>
</dbReference>
<reference evidence="2 3" key="1">
    <citation type="journal article" date="2019" name="Int. J. Syst. Evol. Microbiol.">
        <title>The Global Catalogue of Microorganisms (GCM) 10K type strain sequencing project: providing services to taxonomists for standard genome sequencing and annotation.</title>
        <authorList>
            <consortium name="The Broad Institute Genomics Platform"/>
            <consortium name="The Broad Institute Genome Sequencing Center for Infectious Disease"/>
            <person name="Wu L."/>
            <person name="Ma J."/>
        </authorList>
    </citation>
    <scope>NUCLEOTIDE SEQUENCE [LARGE SCALE GENOMIC DNA]</scope>
    <source>
        <strain evidence="2 3">CGMCC 1.12543</strain>
    </source>
</reference>
<keyword evidence="3" id="KW-1185">Reference proteome</keyword>
<evidence type="ECO:0000256" key="1">
    <source>
        <dbReference type="SAM" id="MobiDB-lite"/>
    </source>
</evidence>
<feature type="compositionally biased region" description="Acidic residues" evidence="1">
    <location>
        <begin position="195"/>
        <end position="204"/>
    </location>
</feature>
<accession>A0ABD5RJV5</accession>
<comment type="caution">
    <text evidence="2">The sequence shown here is derived from an EMBL/GenBank/DDBJ whole genome shotgun (WGS) entry which is preliminary data.</text>
</comment>
<feature type="compositionally biased region" description="Acidic residues" evidence="1">
    <location>
        <begin position="99"/>
        <end position="117"/>
    </location>
</feature>